<evidence type="ECO:0000256" key="4">
    <source>
        <dbReference type="ARBA" id="ARBA00023015"/>
    </source>
</evidence>
<protein>
    <recommendedName>
        <fullName evidence="10">Bromo domain-containing protein</fullName>
    </recommendedName>
</protein>
<dbReference type="Proteomes" id="UP000622797">
    <property type="component" value="Unassembled WGS sequence"/>
</dbReference>
<sequence>MDSKRKANGAASAETDDRASKRRRLTGDFDLSKGETPESTTAYGMSFLEQLRRTADKSGRLVATYFEELPPREGNAGYYKQTRMPISLSMVEQKLNDGEFKNLAELESYFKRMISNAKEFYPRSTQTFDDAERIRKALSNYMTKTNPAYHVRGYQAVPTPFPDEANDNEDNEDAEAEEDNEDAAEEENNDEDEEEEDEPEEDKEEEEEEDDDDEDEEEEEEEEPSSRRRKITLKRRGPGRPARRASTRGKETPKPSAPAAKPDHQYEDVPYKGLSFQQAQEKIIEELLRREDQGYDGPYFEAFINLPPRSLKEYFKVISDPVSIRKLQKMVKGVHGRGETTGTSDFKSWSAFDEKAKLLWTNAYFFNEEGSEIYSVAQELEEFFYDNLKQAQAEVTEPSQPKIKIKVGGSGDTPTPVPKKITIHVGGQRDSADSPAPVQSKEAATNGKSVNGVARTSTPAQAVNPQLEKARSASASVVPSPSPSTQGVLKAEEAPSASPAAAVPQPPSAVSSQATPAVPTAAPVPVPPPQPIHNPLVNGYMEQKHPRRSGKGVDDALIESVKIQVHPILQSHSPTLATIKPNPKEMNQAATVNLPPHLTRILAVTAIPEHLQNRQYSLWTLVNKQPLKPIQHQAQGQSPNERAFEAMLHPGVNVIETHLIAAIPREERVPGGPEVELEVFTISVNVLRN</sequence>
<keyword evidence="12" id="KW-1185">Reference proteome</keyword>
<dbReference type="Pfam" id="PF00439">
    <property type="entry name" value="Bromodomain"/>
    <property type="match status" value="2"/>
</dbReference>
<evidence type="ECO:0000256" key="7">
    <source>
        <dbReference type="ARBA" id="ARBA00023242"/>
    </source>
</evidence>
<feature type="compositionally biased region" description="Polar residues" evidence="9">
    <location>
        <begin position="442"/>
        <end position="464"/>
    </location>
</feature>
<dbReference type="OrthoDB" id="6017at2759"/>
<organism evidence="11 12">
    <name type="scientific">Fusarium sarcochroum</name>
    <dbReference type="NCBI Taxonomy" id="1208366"/>
    <lineage>
        <taxon>Eukaryota</taxon>
        <taxon>Fungi</taxon>
        <taxon>Dikarya</taxon>
        <taxon>Ascomycota</taxon>
        <taxon>Pezizomycotina</taxon>
        <taxon>Sordariomycetes</taxon>
        <taxon>Hypocreomycetidae</taxon>
        <taxon>Hypocreales</taxon>
        <taxon>Nectriaceae</taxon>
        <taxon>Fusarium</taxon>
        <taxon>Fusarium lateritium species complex</taxon>
    </lineage>
</organism>
<feature type="compositionally biased region" description="Pro residues" evidence="9">
    <location>
        <begin position="522"/>
        <end position="532"/>
    </location>
</feature>
<accession>A0A8H4X7H1</accession>
<keyword evidence="6" id="KW-0804">Transcription</keyword>
<dbReference type="FunFam" id="1.20.920.10:FF:000083">
    <property type="entry name" value="WGS project CABT00000000 data, contig 2.8"/>
    <property type="match status" value="1"/>
</dbReference>
<comment type="caution">
    <text evidence="11">The sequence shown here is derived from an EMBL/GenBank/DDBJ whole genome shotgun (WGS) entry which is preliminary data.</text>
</comment>
<evidence type="ECO:0000256" key="8">
    <source>
        <dbReference type="PROSITE-ProRule" id="PRU00035"/>
    </source>
</evidence>
<evidence type="ECO:0000259" key="10">
    <source>
        <dbReference type="PROSITE" id="PS50014"/>
    </source>
</evidence>
<dbReference type="GO" id="GO:0003682">
    <property type="term" value="F:chromatin binding"/>
    <property type="evidence" value="ECO:0007669"/>
    <property type="project" value="TreeGrafter"/>
</dbReference>
<reference evidence="11" key="1">
    <citation type="journal article" date="2020" name="BMC Genomics">
        <title>Correction to: Identification and distribution of gene clusters required for synthesis of sphingolipid metabolism inhibitors in diverse species of the filamentous fungus Fusarium.</title>
        <authorList>
            <person name="Kim H.S."/>
            <person name="Lohmar J.M."/>
            <person name="Busman M."/>
            <person name="Brown D.W."/>
            <person name="Naumann T.A."/>
            <person name="Divon H.H."/>
            <person name="Lysoe E."/>
            <person name="Uhlig S."/>
            <person name="Proctor R.H."/>
        </authorList>
    </citation>
    <scope>NUCLEOTIDE SEQUENCE</scope>
    <source>
        <strain evidence="11">NRRL 20472</strain>
    </source>
</reference>
<dbReference type="InterPro" id="IPR036427">
    <property type="entry name" value="Bromodomain-like_sf"/>
</dbReference>
<comment type="subcellular location">
    <subcellularLocation>
        <location evidence="1">Nucleus</location>
    </subcellularLocation>
</comment>
<feature type="region of interest" description="Disordered" evidence="9">
    <location>
        <begin position="395"/>
        <end position="551"/>
    </location>
</feature>
<dbReference type="SMART" id="SM00297">
    <property type="entry name" value="BROMO"/>
    <property type="match status" value="2"/>
</dbReference>
<proteinExistence type="predicted"/>
<dbReference type="InterPro" id="IPR054551">
    <property type="entry name" value="RSC4_Ig-like"/>
</dbReference>
<feature type="compositionally biased region" description="Basic residues" evidence="9">
    <location>
        <begin position="227"/>
        <end position="247"/>
    </location>
</feature>
<dbReference type="SUPFAM" id="SSF47370">
    <property type="entry name" value="Bromodomain"/>
    <property type="match status" value="2"/>
</dbReference>
<keyword evidence="2" id="KW-0677">Repeat</keyword>
<dbReference type="GO" id="GO:0006368">
    <property type="term" value="P:transcription elongation by RNA polymerase II"/>
    <property type="evidence" value="ECO:0007669"/>
    <property type="project" value="TreeGrafter"/>
</dbReference>
<keyword evidence="5 8" id="KW-0103">Bromodomain</keyword>
<evidence type="ECO:0000313" key="11">
    <source>
        <dbReference type="EMBL" id="KAF4963844.1"/>
    </source>
</evidence>
<reference evidence="11" key="2">
    <citation type="submission" date="2020-05" db="EMBL/GenBank/DDBJ databases">
        <authorList>
            <person name="Kim H.-S."/>
            <person name="Proctor R.H."/>
            <person name="Brown D.W."/>
        </authorList>
    </citation>
    <scope>NUCLEOTIDE SEQUENCE</scope>
    <source>
        <strain evidence="11">NRRL 20472</strain>
    </source>
</reference>
<dbReference type="InterPro" id="IPR037382">
    <property type="entry name" value="Rsc/polybromo"/>
</dbReference>
<dbReference type="EMBL" id="JABEXW010000448">
    <property type="protein sequence ID" value="KAF4963844.1"/>
    <property type="molecule type" value="Genomic_DNA"/>
</dbReference>
<feature type="region of interest" description="Disordered" evidence="9">
    <location>
        <begin position="1"/>
        <end position="42"/>
    </location>
</feature>
<keyword evidence="4" id="KW-0805">Transcription regulation</keyword>
<name>A0A8H4X7H1_9HYPO</name>
<dbReference type="CDD" id="cd04369">
    <property type="entry name" value="Bromodomain"/>
    <property type="match status" value="2"/>
</dbReference>
<dbReference type="PROSITE" id="PS50014">
    <property type="entry name" value="BROMODOMAIN_2"/>
    <property type="match status" value="2"/>
</dbReference>
<gene>
    <name evidence="11" type="ORF">FSARC_8204</name>
</gene>
<dbReference type="GO" id="GO:0006338">
    <property type="term" value="P:chromatin remodeling"/>
    <property type="evidence" value="ECO:0007669"/>
    <property type="project" value="InterPro"/>
</dbReference>
<evidence type="ECO:0000256" key="6">
    <source>
        <dbReference type="ARBA" id="ARBA00023163"/>
    </source>
</evidence>
<keyword evidence="3" id="KW-0156">Chromatin regulator</keyword>
<evidence type="ECO:0000256" key="9">
    <source>
        <dbReference type="SAM" id="MobiDB-lite"/>
    </source>
</evidence>
<evidence type="ECO:0000256" key="5">
    <source>
        <dbReference type="ARBA" id="ARBA00023117"/>
    </source>
</evidence>
<dbReference type="Gene3D" id="1.20.920.10">
    <property type="entry name" value="Bromodomain-like"/>
    <property type="match status" value="2"/>
</dbReference>
<keyword evidence="7" id="KW-0539">Nucleus</keyword>
<dbReference type="InterPro" id="IPR001487">
    <property type="entry name" value="Bromodomain"/>
</dbReference>
<dbReference type="Pfam" id="PF22994">
    <property type="entry name" value="RSC4_Ig_like"/>
    <property type="match status" value="1"/>
</dbReference>
<feature type="compositionally biased region" description="Low complexity" evidence="9">
    <location>
        <begin position="494"/>
        <end position="521"/>
    </location>
</feature>
<feature type="compositionally biased region" description="Acidic residues" evidence="9">
    <location>
        <begin position="164"/>
        <end position="223"/>
    </location>
</feature>
<evidence type="ECO:0000313" key="12">
    <source>
        <dbReference type="Proteomes" id="UP000622797"/>
    </source>
</evidence>
<feature type="domain" description="Bromo" evidence="10">
    <location>
        <begin position="300"/>
        <end position="374"/>
    </location>
</feature>
<feature type="compositionally biased region" description="Basic and acidic residues" evidence="9">
    <location>
        <begin position="15"/>
        <end position="36"/>
    </location>
</feature>
<dbReference type="GO" id="GO:0016586">
    <property type="term" value="C:RSC-type complex"/>
    <property type="evidence" value="ECO:0007669"/>
    <property type="project" value="InterPro"/>
</dbReference>
<evidence type="ECO:0000256" key="3">
    <source>
        <dbReference type="ARBA" id="ARBA00022853"/>
    </source>
</evidence>
<feature type="region of interest" description="Disordered" evidence="9">
    <location>
        <begin position="145"/>
        <end position="266"/>
    </location>
</feature>
<dbReference type="AlphaFoldDB" id="A0A8H4X7H1"/>
<evidence type="ECO:0000256" key="1">
    <source>
        <dbReference type="ARBA" id="ARBA00004123"/>
    </source>
</evidence>
<dbReference type="PANTHER" id="PTHR16062">
    <property type="entry name" value="SWI/SNF-RELATED"/>
    <property type="match status" value="1"/>
</dbReference>
<evidence type="ECO:0000256" key="2">
    <source>
        <dbReference type="ARBA" id="ARBA00022737"/>
    </source>
</evidence>
<feature type="domain" description="Bromo" evidence="10">
    <location>
        <begin position="58"/>
        <end position="128"/>
    </location>
</feature>
<dbReference type="PANTHER" id="PTHR16062:SF19">
    <property type="entry name" value="PROTEIN POLYBROMO-1"/>
    <property type="match status" value="1"/>
</dbReference>